<accession>A0A7R9KTF3</accession>
<dbReference type="PANTHER" id="PTHR23121">
    <property type="entry name" value="SODIUM-DEPENDENT GLUCOSE TRANSPORTER 1"/>
    <property type="match status" value="1"/>
</dbReference>
<protein>
    <submittedName>
        <fullName evidence="5">Uncharacterized protein</fullName>
    </submittedName>
</protein>
<organism evidence="5">
    <name type="scientific">Medioppia subpectinata</name>
    <dbReference type="NCBI Taxonomy" id="1979941"/>
    <lineage>
        <taxon>Eukaryota</taxon>
        <taxon>Metazoa</taxon>
        <taxon>Ecdysozoa</taxon>
        <taxon>Arthropoda</taxon>
        <taxon>Chelicerata</taxon>
        <taxon>Arachnida</taxon>
        <taxon>Acari</taxon>
        <taxon>Acariformes</taxon>
        <taxon>Sarcoptiformes</taxon>
        <taxon>Oribatida</taxon>
        <taxon>Brachypylina</taxon>
        <taxon>Oppioidea</taxon>
        <taxon>Oppiidae</taxon>
        <taxon>Medioppia</taxon>
    </lineage>
</organism>
<dbReference type="Proteomes" id="UP000759131">
    <property type="component" value="Unassembled WGS sequence"/>
</dbReference>
<dbReference type="PANTHER" id="PTHR23121:SF9">
    <property type="entry name" value="SODIUM-DEPENDENT GLUCOSE TRANSPORTER 1"/>
    <property type="match status" value="1"/>
</dbReference>
<feature type="transmembrane region" description="Helical" evidence="4">
    <location>
        <begin position="261"/>
        <end position="283"/>
    </location>
</feature>
<dbReference type="Gene3D" id="1.20.1250.20">
    <property type="entry name" value="MFS general substrate transporter like domains"/>
    <property type="match status" value="1"/>
</dbReference>
<feature type="transmembrane region" description="Helical" evidence="4">
    <location>
        <begin position="220"/>
        <end position="241"/>
    </location>
</feature>
<dbReference type="EMBL" id="OC861034">
    <property type="protein sequence ID" value="CAD7629118.1"/>
    <property type="molecule type" value="Genomic_DNA"/>
</dbReference>
<evidence type="ECO:0000256" key="4">
    <source>
        <dbReference type="SAM" id="Phobius"/>
    </source>
</evidence>
<reference evidence="5" key="1">
    <citation type="submission" date="2020-11" db="EMBL/GenBank/DDBJ databases">
        <authorList>
            <person name="Tran Van P."/>
        </authorList>
    </citation>
    <scope>NUCLEOTIDE SEQUENCE</scope>
</reference>
<keyword evidence="3 4" id="KW-0472">Membrane</keyword>
<dbReference type="EMBL" id="CAJPIZ010006459">
    <property type="protein sequence ID" value="CAG2109548.1"/>
    <property type="molecule type" value="Genomic_DNA"/>
</dbReference>
<dbReference type="SUPFAM" id="SSF103473">
    <property type="entry name" value="MFS general substrate transporter"/>
    <property type="match status" value="1"/>
</dbReference>
<evidence type="ECO:0000256" key="3">
    <source>
        <dbReference type="ARBA" id="ARBA00023136"/>
    </source>
</evidence>
<evidence type="ECO:0000313" key="6">
    <source>
        <dbReference type="Proteomes" id="UP000759131"/>
    </source>
</evidence>
<keyword evidence="2 4" id="KW-1133">Transmembrane helix</keyword>
<dbReference type="InterPro" id="IPR036259">
    <property type="entry name" value="MFS_trans_sf"/>
</dbReference>
<name>A0A7R9KTF3_9ACAR</name>
<dbReference type="AlphaFoldDB" id="A0A7R9KTF3"/>
<proteinExistence type="predicted"/>
<feature type="non-terminal residue" evidence="5">
    <location>
        <position position="1"/>
    </location>
</feature>
<evidence type="ECO:0000256" key="2">
    <source>
        <dbReference type="ARBA" id="ARBA00022989"/>
    </source>
</evidence>
<dbReference type="OrthoDB" id="6365769at2759"/>
<evidence type="ECO:0000256" key="1">
    <source>
        <dbReference type="ARBA" id="ARBA00022692"/>
    </source>
</evidence>
<feature type="transmembrane region" description="Helical" evidence="4">
    <location>
        <begin position="40"/>
        <end position="58"/>
    </location>
</feature>
<feature type="transmembrane region" description="Helical" evidence="4">
    <location>
        <begin position="64"/>
        <end position="86"/>
    </location>
</feature>
<feature type="transmembrane region" description="Helical" evidence="4">
    <location>
        <begin position="322"/>
        <end position="342"/>
    </location>
</feature>
<gene>
    <name evidence="5" type="ORF">OSB1V03_LOCUS9535</name>
</gene>
<feature type="transmembrane region" description="Helical" evidence="4">
    <location>
        <begin position="166"/>
        <end position="188"/>
    </location>
</feature>
<sequence length="353" mass="39937">MKRGLTLSSMAPAFVDYRVILNTEMEMIGTIAFKYVNRQILLSILIILQGLGTIFQPWATHLWHLYLCIFVYGFGIGAWNGSNNVILIEMWQNRSPSILQFSQFIYGVGTILGPLLDKNFVLGEQICPGVYEKDCHLAALSNETIAATDLCTDECRAYDRRPRLKIPLLIGGLLMMIGPIMMLAMYAIKKYHFNHDSKIEVVTTEEQKARHKRYVPSKTIIVCTSLYLAFGIMSENMYMDFAPTFYQFSPVKLTAAEASDLFSLVGIALTTGRGVSIFIAMYLKPEHMIAYQSVIVFIGQYTEVTDKIGGLFIGSYNAVYMFLPYFIGNMSLAIVAFIYVMWSVRNVPQDLIR</sequence>
<evidence type="ECO:0000313" key="5">
    <source>
        <dbReference type="EMBL" id="CAD7629118.1"/>
    </source>
</evidence>
<keyword evidence="1 4" id="KW-0812">Transmembrane</keyword>
<keyword evidence="6" id="KW-1185">Reference proteome</keyword>